<keyword evidence="3" id="KW-0964">Secreted</keyword>
<feature type="domain" description="Peptidase S1" evidence="14">
    <location>
        <begin position="24"/>
        <end position="242"/>
    </location>
</feature>
<dbReference type="SUPFAM" id="SSF50494">
    <property type="entry name" value="Trypsin-like serine proteases"/>
    <property type="match status" value="1"/>
</dbReference>
<keyword evidence="7 12" id="KW-0720">Serine protease</keyword>
<keyword evidence="4 12" id="KW-0645">Protease</keyword>
<comment type="subcellular location">
    <subcellularLocation>
        <location evidence="1">Secreted</location>
        <location evidence="1">Extracellular space</location>
    </subcellularLocation>
</comment>
<gene>
    <name evidence="16" type="primary">LOC108009099</name>
</gene>
<dbReference type="EC" id="3.4.21.4" evidence="11"/>
<dbReference type="RefSeq" id="XP_016928656.3">
    <property type="nucleotide sequence ID" value="XM_017073167.4"/>
</dbReference>
<evidence type="ECO:0000256" key="6">
    <source>
        <dbReference type="ARBA" id="ARBA00022801"/>
    </source>
</evidence>
<dbReference type="InterPro" id="IPR001254">
    <property type="entry name" value="Trypsin_dom"/>
</dbReference>
<keyword evidence="9" id="KW-1015">Disulfide bond</keyword>
<evidence type="ECO:0000313" key="15">
    <source>
        <dbReference type="Proteomes" id="UP001652628"/>
    </source>
</evidence>
<dbReference type="Gene3D" id="2.40.10.10">
    <property type="entry name" value="Trypsin-like serine proteases"/>
    <property type="match status" value="1"/>
</dbReference>
<dbReference type="PROSITE" id="PS00134">
    <property type="entry name" value="TRYPSIN_HIS"/>
    <property type="match status" value="1"/>
</dbReference>
<dbReference type="Proteomes" id="UP001652628">
    <property type="component" value="Chromosome 2L"/>
</dbReference>
<dbReference type="InterPro" id="IPR050430">
    <property type="entry name" value="Peptidase_S1"/>
</dbReference>
<evidence type="ECO:0000256" key="7">
    <source>
        <dbReference type="ARBA" id="ARBA00022825"/>
    </source>
</evidence>
<evidence type="ECO:0000259" key="14">
    <source>
        <dbReference type="PROSITE" id="PS50240"/>
    </source>
</evidence>
<evidence type="ECO:0000256" key="9">
    <source>
        <dbReference type="ARBA" id="ARBA00023157"/>
    </source>
</evidence>
<evidence type="ECO:0000256" key="12">
    <source>
        <dbReference type="RuleBase" id="RU363034"/>
    </source>
</evidence>
<evidence type="ECO:0000256" key="10">
    <source>
        <dbReference type="ARBA" id="ARBA00036320"/>
    </source>
</evidence>
<evidence type="ECO:0000256" key="1">
    <source>
        <dbReference type="ARBA" id="ARBA00004239"/>
    </source>
</evidence>
<dbReference type="InterPro" id="IPR009003">
    <property type="entry name" value="Peptidase_S1_PA"/>
</dbReference>
<dbReference type="AlphaFoldDB" id="A0AB39Z559"/>
<dbReference type="PANTHER" id="PTHR24276:SF91">
    <property type="entry name" value="AT26814P-RELATED"/>
    <property type="match status" value="1"/>
</dbReference>
<dbReference type="InterPro" id="IPR018114">
    <property type="entry name" value="TRYPSIN_HIS"/>
</dbReference>
<keyword evidence="15" id="KW-1185">Reference proteome</keyword>
<reference evidence="16" key="1">
    <citation type="submission" date="2025-08" db="UniProtKB">
        <authorList>
            <consortium name="RefSeq"/>
        </authorList>
    </citation>
    <scope>IDENTIFICATION</scope>
</reference>
<evidence type="ECO:0000256" key="2">
    <source>
        <dbReference type="ARBA" id="ARBA00007664"/>
    </source>
</evidence>
<feature type="signal peptide" evidence="13">
    <location>
        <begin position="1"/>
        <end position="17"/>
    </location>
</feature>
<dbReference type="GO" id="GO:0006508">
    <property type="term" value="P:proteolysis"/>
    <property type="evidence" value="ECO:0007669"/>
    <property type="project" value="UniProtKB-KW"/>
</dbReference>
<sequence>MFVQWVFLISSVTLISSKGLPERIVGGEEVSILSVPWQASLQKFGYHSCGAAIYSEDIVITAAHCIKNTDVDIYSVRVGSSYTFFGGQVVRVSRILTHEGHAKSMSYDIALIRLQSKLTMNSRVSAIPLADSSPESGSPATVSGWGAVEFNKELSFALREVDVDIMDQKQCLRSYGRVITQDMICAAAPGKDACSGDSGGPLVSDGKLIGIVSFGTECAHPKYPGVYANVAELKPWILSSVERL</sequence>
<accession>A0AB39Z559</accession>
<comment type="similarity">
    <text evidence="2">Belongs to the peptidase S1 family.</text>
</comment>
<evidence type="ECO:0000256" key="8">
    <source>
        <dbReference type="ARBA" id="ARBA00023145"/>
    </source>
</evidence>
<keyword evidence="8" id="KW-0865">Zymogen</keyword>
<dbReference type="InterPro" id="IPR043504">
    <property type="entry name" value="Peptidase_S1_PA_chymotrypsin"/>
</dbReference>
<evidence type="ECO:0000256" key="4">
    <source>
        <dbReference type="ARBA" id="ARBA00022670"/>
    </source>
</evidence>
<keyword evidence="5 13" id="KW-0732">Signal</keyword>
<dbReference type="PRINTS" id="PR00722">
    <property type="entry name" value="CHYMOTRYPSIN"/>
</dbReference>
<keyword evidence="6 12" id="KW-0378">Hydrolase</keyword>
<dbReference type="InterPro" id="IPR001314">
    <property type="entry name" value="Peptidase_S1A"/>
</dbReference>
<dbReference type="PROSITE" id="PS00135">
    <property type="entry name" value="TRYPSIN_SER"/>
    <property type="match status" value="1"/>
</dbReference>
<organism evidence="15 16">
    <name type="scientific">Drosophila suzukii</name>
    <name type="common">Spotted-wing drosophila fruit fly</name>
    <dbReference type="NCBI Taxonomy" id="28584"/>
    <lineage>
        <taxon>Eukaryota</taxon>
        <taxon>Metazoa</taxon>
        <taxon>Ecdysozoa</taxon>
        <taxon>Arthropoda</taxon>
        <taxon>Hexapoda</taxon>
        <taxon>Insecta</taxon>
        <taxon>Pterygota</taxon>
        <taxon>Neoptera</taxon>
        <taxon>Endopterygota</taxon>
        <taxon>Diptera</taxon>
        <taxon>Brachycera</taxon>
        <taxon>Muscomorpha</taxon>
        <taxon>Ephydroidea</taxon>
        <taxon>Drosophilidae</taxon>
        <taxon>Drosophila</taxon>
        <taxon>Sophophora</taxon>
    </lineage>
</organism>
<comment type="catalytic activity">
    <reaction evidence="10">
        <text>Preferential cleavage: Arg-|-Xaa, Lys-|-Xaa.</text>
        <dbReference type="EC" id="3.4.21.4"/>
    </reaction>
</comment>
<evidence type="ECO:0000256" key="11">
    <source>
        <dbReference type="ARBA" id="ARBA00038868"/>
    </source>
</evidence>
<evidence type="ECO:0000313" key="16">
    <source>
        <dbReference type="RefSeq" id="XP_016928656.3"/>
    </source>
</evidence>
<feature type="chain" id="PRO_5046136123" description="trypsin" evidence="13">
    <location>
        <begin position="18"/>
        <end position="244"/>
    </location>
</feature>
<name>A0AB39Z559_DROSZ</name>
<dbReference type="GeneID" id="108009099"/>
<dbReference type="SMART" id="SM00020">
    <property type="entry name" value="Tryp_SPc"/>
    <property type="match status" value="1"/>
</dbReference>
<dbReference type="InterPro" id="IPR033116">
    <property type="entry name" value="TRYPSIN_SER"/>
</dbReference>
<evidence type="ECO:0000256" key="3">
    <source>
        <dbReference type="ARBA" id="ARBA00022525"/>
    </source>
</evidence>
<dbReference type="Pfam" id="PF00089">
    <property type="entry name" value="Trypsin"/>
    <property type="match status" value="1"/>
</dbReference>
<evidence type="ECO:0000256" key="5">
    <source>
        <dbReference type="ARBA" id="ARBA00022729"/>
    </source>
</evidence>
<dbReference type="PROSITE" id="PS50240">
    <property type="entry name" value="TRYPSIN_DOM"/>
    <property type="match status" value="1"/>
</dbReference>
<proteinExistence type="inferred from homology"/>
<dbReference type="CDD" id="cd00190">
    <property type="entry name" value="Tryp_SPc"/>
    <property type="match status" value="1"/>
</dbReference>
<dbReference type="GO" id="GO:0005576">
    <property type="term" value="C:extracellular region"/>
    <property type="evidence" value="ECO:0007669"/>
    <property type="project" value="UniProtKB-SubCell"/>
</dbReference>
<dbReference type="GO" id="GO:0004252">
    <property type="term" value="F:serine-type endopeptidase activity"/>
    <property type="evidence" value="ECO:0007669"/>
    <property type="project" value="UniProtKB-EC"/>
</dbReference>
<protein>
    <recommendedName>
        <fullName evidence="11">trypsin</fullName>
        <ecNumber evidence="11">3.4.21.4</ecNumber>
    </recommendedName>
</protein>
<evidence type="ECO:0000256" key="13">
    <source>
        <dbReference type="SAM" id="SignalP"/>
    </source>
</evidence>
<dbReference type="PANTHER" id="PTHR24276">
    <property type="entry name" value="POLYSERASE-RELATED"/>
    <property type="match status" value="1"/>
</dbReference>